<dbReference type="GO" id="GO:0005886">
    <property type="term" value="C:plasma membrane"/>
    <property type="evidence" value="ECO:0007669"/>
    <property type="project" value="UniProtKB-SubCell"/>
</dbReference>
<keyword evidence="10 13" id="KW-1133">Transmembrane helix</keyword>
<dbReference type="InterPro" id="IPR052348">
    <property type="entry name" value="Metallopeptidase_M50B"/>
</dbReference>
<proteinExistence type="inferred from homology"/>
<dbReference type="Proteomes" id="UP000290527">
    <property type="component" value="Unassembled WGS sequence"/>
</dbReference>
<organism evidence="15 16">
    <name type="scientific">Methanofervidicoccus abyssi</name>
    <dbReference type="NCBI Taxonomy" id="2082189"/>
    <lineage>
        <taxon>Archaea</taxon>
        <taxon>Methanobacteriati</taxon>
        <taxon>Methanobacteriota</taxon>
        <taxon>Methanomada group</taxon>
        <taxon>Methanococci</taxon>
        <taxon>Methanococcales</taxon>
        <taxon>Methanofervidicoccus</taxon>
    </lineage>
</organism>
<accession>A0A401HNT1</accession>
<dbReference type="Pfam" id="PF02163">
    <property type="entry name" value="Peptidase_M50"/>
    <property type="match status" value="1"/>
</dbReference>
<reference evidence="15 16" key="1">
    <citation type="journal article" date="2019" name="Int. J. Syst. Evol. Microbiol.">
        <title>Methanofervidicoccus abyssi gen. nov., sp. nov., a hydrogenotrophic methanogen, isolated from a hydrothermal vent chimney in the Mid-Cayman Spreading Center, the Caribbean Sea.</title>
        <authorList>
            <person name="Sakai S."/>
            <person name="Takaki Y."/>
            <person name="Miyazaki M."/>
            <person name="Ogawara M."/>
            <person name="Yanagawa K."/>
            <person name="Miyazaki J."/>
            <person name="Takai K."/>
        </authorList>
    </citation>
    <scope>NUCLEOTIDE SEQUENCE [LARGE SCALE GENOMIC DNA]</scope>
    <source>
        <strain evidence="15 16">HHB</strain>
    </source>
</reference>
<comment type="caution">
    <text evidence="15">The sequence shown here is derived from an EMBL/GenBank/DDBJ whole genome shotgun (WGS) entry which is preliminary data.</text>
</comment>
<dbReference type="EMBL" id="BFAX01000001">
    <property type="protein sequence ID" value="GBF35890.1"/>
    <property type="molecule type" value="Genomic_DNA"/>
</dbReference>
<evidence type="ECO:0000256" key="6">
    <source>
        <dbReference type="ARBA" id="ARBA00022692"/>
    </source>
</evidence>
<keyword evidence="9" id="KW-0862">Zinc</keyword>
<feature type="transmembrane region" description="Helical" evidence="13">
    <location>
        <begin position="146"/>
        <end position="167"/>
    </location>
</feature>
<keyword evidence="12 13" id="KW-0472">Membrane</keyword>
<keyword evidence="7" id="KW-0479">Metal-binding</keyword>
<dbReference type="OrthoDB" id="86131at2157"/>
<evidence type="ECO:0000256" key="13">
    <source>
        <dbReference type="SAM" id="Phobius"/>
    </source>
</evidence>
<feature type="transmembrane region" description="Helical" evidence="13">
    <location>
        <begin position="16"/>
        <end position="35"/>
    </location>
</feature>
<evidence type="ECO:0000256" key="7">
    <source>
        <dbReference type="ARBA" id="ARBA00022723"/>
    </source>
</evidence>
<dbReference type="GO" id="GO:0008237">
    <property type="term" value="F:metallopeptidase activity"/>
    <property type="evidence" value="ECO:0007669"/>
    <property type="project" value="UniProtKB-KW"/>
</dbReference>
<name>A0A401HNT1_9EURY</name>
<keyword evidence="5" id="KW-0645">Protease</keyword>
<dbReference type="PANTHER" id="PTHR35864:SF1">
    <property type="entry name" value="ZINC METALLOPROTEASE YWHC-RELATED"/>
    <property type="match status" value="1"/>
</dbReference>
<evidence type="ECO:0000256" key="3">
    <source>
        <dbReference type="ARBA" id="ARBA00007931"/>
    </source>
</evidence>
<feature type="transmembrane region" description="Helical" evidence="13">
    <location>
        <begin position="42"/>
        <end position="59"/>
    </location>
</feature>
<dbReference type="InterPro" id="IPR008915">
    <property type="entry name" value="Peptidase_M50"/>
</dbReference>
<dbReference type="AlphaFoldDB" id="A0A401HNT1"/>
<evidence type="ECO:0000256" key="1">
    <source>
        <dbReference type="ARBA" id="ARBA00001947"/>
    </source>
</evidence>
<keyword evidence="11" id="KW-0482">Metalloprotease</keyword>
<comment type="cofactor">
    <cofactor evidence="1">
        <name>Zn(2+)</name>
        <dbReference type="ChEBI" id="CHEBI:29105"/>
    </cofactor>
</comment>
<protein>
    <recommendedName>
        <fullName evidence="14">Peptidase M50 domain-containing protein</fullName>
    </recommendedName>
</protein>
<comment type="similarity">
    <text evidence="3">Belongs to the peptidase M50B family.</text>
</comment>
<evidence type="ECO:0000256" key="9">
    <source>
        <dbReference type="ARBA" id="ARBA00022833"/>
    </source>
</evidence>
<keyword evidence="8" id="KW-0378">Hydrolase</keyword>
<dbReference type="CDD" id="cd06158">
    <property type="entry name" value="S2P-M50_like_1"/>
    <property type="match status" value="1"/>
</dbReference>
<feature type="transmembrane region" description="Helical" evidence="13">
    <location>
        <begin position="118"/>
        <end position="140"/>
    </location>
</feature>
<evidence type="ECO:0000256" key="12">
    <source>
        <dbReference type="ARBA" id="ARBA00023136"/>
    </source>
</evidence>
<evidence type="ECO:0000256" key="10">
    <source>
        <dbReference type="ARBA" id="ARBA00022989"/>
    </source>
</evidence>
<gene>
    <name evidence="15" type="ORF">MHHB_P0115</name>
</gene>
<evidence type="ECO:0000256" key="5">
    <source>
        <dbReference type="ARBA" id="ARBA00022670"/>
    </source>
</evidence>
<feature type="domain" description="Peptidase M50" evidence="14">
    <location>
        <begin position="147"/>
        <end position="179"/>
    </location>
</feature>
<dbReference type="GO" id="GO:0046872">
    <property type="term" value="F:metal ion binding"/>
    <property type="evidence" value="ECO:0007669"/>
    <property type="project" value="UniProtKB-KW"/>
</dbReference>
<evidence type="ECO:0000313" key="16">
    <source>
        <dbReference type="Proteomes" id="UP000290527"/>
    </source>
</evidence>
<keyword evidence="4" id="KW-1003">Cell membrane</keyword>
<keyword evidence="6 13" id="KW-0812">Transmembrane</keyword>
<sequence length="198" mass="22599">MNYSIFHFSLDEIRDLVISTVAIALIFAWPGRGFYIFNDPVFLYRFIIAILIVGSSFIFHELAHRTVARYFGAYSEFRAWFEGLAIALILKILIGFTFIAPGAVYIFKDYLTSEESGIIALSGPLSNVFLAILFSVFSIFLPPFTIISHILYFGVYINLYLAAFNLLPVPPFDGFKVLSWNPIIWAIVALPLFYWAFF</sequence>
<evidence type="ECO:0000256" key="11">
    <source>
        <dbReference type="ARBA" id="ARBA00023049"/>
    </source>
</evidence>
<dbReference type="GO" id="GO:0006508">
    <property type="term" value="P:proteolysis"/>
    <property type="evidence" value="ECO:0007669"/>
    <property type="project" value="UniProtKB-KW"/>
</dbReference>
<evidence type="ECO:0000256" key="2">
    <source>
        <dbReference type="ARBA" id="ARBA00004651"/>
    </source>
</evidence>
<feature type="transmembrane region" description="Helical" evidence="13">
    <location>
        <begin position="79"/>
        <end position="106"/>
    </location>
</feature>
<keyword evidence="16" id="KW-1185">Reference proteome</keyword>
<feature type="transmembrane region" description="Helical" evidence="13">
    <location>
        <begin position="179"/>
        <end position="197"/>
    </location>
</feature>
<evidence type="ECO:0000313" key="15">
    <source>
        <dbReference type="EMBL" id="GBF35890.1"/>
    </source>
</evidence>
<evidence type="ECO:0000256" key="8">
    <source>
        <dbReference type="ARBA" id="ARBA00022801"/>
    </source>
</evidence>
<dbReference type="RefSeq" id="WP_192893782.1">
    <property type="nucleotide sequence ID" value="NZ_BFAX01000001.1"/>
</dbReference>
<comment type="subcellular location">
    <subcellularLocation>
        <location evidence="2">Cell membrane</location>
        <topology evidence="2">Multi-pass membrane protein</topology>
    </subcellularLocation>
</comment>
<evidence type="ECO:0000259" key="14">
    <source>
        <dbReference type="Pfam" id="PF02163"/>
    </source>
</evidence>
<dbReference type="PANTHER" id="PTHR35864">
    <property type="entry name" value="ZINC METALLOPROTEASE MJ0611-RELATED"/>
    <property type="match status" value="1"/>
</dbReference>
<dbReference type="InterPro" id="IPR044537">
    <property type="entry name" value="Rip2-like"/>
</dbReference>
<evidence type="ECO:0000256" key="4">
    <source>
        <dbReference type="ARBA" id="ARBA00022475"/>
    </source>
</evidence>